<comment type="caution">
    <text evidence="2">The sequence shown here is derived from an EMBL/GenBank/DDBJ whole genome shotgun (WGS) entry which is preliminary data.</text>
</comment>
<proteinExistence type="predicted"/>
<dbReference type="NCBIfam" id="TIGR04089">
    <property type="entry name" value="exp_by_SipW_III"/>
    <property type="match status" value="1"/>
</dbReference>
<feature type="signal peptide" evidence="1">
    <location>
        <begin position="1"/>
        <end position="26"/>
    </location>
</feature>
<keyword evidence="1" id="KW-0732">Signal</keyword>
<feature type="chain" id="PRO_5039224591" evidence="1">
    <location>
        <begin position="27"/>
        <end position="460"/>
    </location>
</feature>
<sequence length="460" mass="44394">MSRLLSAAAAGVLAVALLAGSGGSYAGWSDAQEVGGAQLVSGRLAVTAGAARLHLDRPGSPRADVTASLADRRLLPGDTLVVEAGGDLAMAGDGLSAVLTLTPSAAGAGTLPAELLAHAAVALTAANGPAPVPVTAGSWRVVPANAGPLTATLTLPVGPGASAWGAYLQGESATPALAWSLAQDAGWSAATTTALPAVTTDRLGLSVTPVPGGTRLTSTAAETRLAWRASTPTVSAGPGTTAAEAAALAPALGVGLARGTDGSSCAATTPLTGTEVLAPGAAVALCLTVAPADPVLLSLALPGRAVVATTTVTGTGVAAGGWTLPATAVTGAAYTVPTATSDAGLTLGCTAYNGNAGAALGWTWSGTSVRSWHVLARTRTASTVGDALGPWSRVTTLTAPGARTVDLIVGAIPVETDDRFDLVLVAETAAGGVVRSAQAVTAEVRGQSGNIGCLGPAGGV</sequence>
<gene>
    <name evidence="2" type="ORF">EDD32_0847</name>
</gene>
<dbReference type="Proteomes" id="UP000280726">
    <property type="component" value="Unassembled WGS sequence"/>
</dbReference>
<keyword evidence="3" id="KW-1185">Reference proteome</keyword>
<evidence type="ECO:0000313" key="3">
    <source>
        <dbReference type="Proteomes" id="UP000280726"/>
    </source>
</evidence>
<dbReference type="AlphaFoldDB" id="A0A3N4ZKS6"/>
<organism evidence="2 3">
    <name type="scientific">Georgenia muralis</name>
    <dbReference type="NCBI Taxonomy" id="154117"/>
    <lineage>
        <taxon>Bacteria</taxon>
        <taxon>Bacillati</taxon>
        <taxon>Actinomycetota</taxon>
        <taxon>Actinomycetes</taxon>
        <taxon>Micrococcales</taxon>
        <taxon>Bogoriellaceae</taxon>
        <taxon>Georgenia</taxon>
    </lineage>
</organism>
<reference evidence="2 3" key="1">
    <citation type="submission" date="2018-11" db="EMBL/GenBank/DDBJ databases">
        <title>Sequencing the genomes of 1000 actinobacteria strains.</title>
        <authorList>
            <person name="Klenk H.-P."/>
        </authorList>
    </citation>
    <scope>NUCLEOTIDE SEQUENCE [LARGE SCALE GENOMIC DNA]</scope>
    <source>
        <strain evidence="2 3">DSM 14418</strain>
    </source>
</reference>
<evidence type="ECO:0000313" key="2">
    <source>
        <dbReference type="EMBL" id="RPF26408.1"/>
    </source>
</evidence>
<protein>
    <submittedName>
        <fullName evidence="2">Alternate signal-mediated exported protein</fullName>
    </submittedName>
</protein>
<dbReference type="InterPro" id="IPR024006">
    <property type="entry name" value="Alt_signal_exp_actinobact"/>
</dbReference>
<dbReference type="EMBL" id="RKRA01000001">
    <property type="protein sequence ID" value="RPF26408.1"/>
    <property type="molecule type" value="Genomic_DNA"/>
</dbReference>
<accession>A0A3N4ZKS6</accession>
<name>A0A3N4ZKS6_9MICO</name>
<evidence type="ECO:0000256" key="1">
    <source>
        <dbReference type="SAM" id="SignalP"/>
    </source>
</evidence>
<dbReference type="RefSeq" id="WP_123914934.1">
    <property type="nucleotide sequence ID" value="NZ_RKRA01000001.1"/>
</dbReference>